<comment type="caution">
    <text evidence="2">The sequence shown here is derived from an EMBL/GenBank/DDBJ whole genome shotgun (WGS) entry which is preliminary data.</text>
</comment>
<dbReference type="OrthoDB" id="2291074at2759"/>
<evidence type="ECO:0000313" key="2">
    <source>
        <dbReference type="EMBL" id="ORZ10823.1"/>
    </source>
</evidence>
<feature type="compositionally biased region" description="Low complexity" evidence="1">
    <location>
        <begin position="42"/>
        <end position="51"/>
    </location>
</feature>
<feature type="compositionally biased region" description="Polar residues" evidence="1">
    <location>
        <begin position="357"/>
        <end position="367"/>
    </location>
</feature>
<sequence>MNQDILLSHNSSKKSGQSFAKQFSRSFQQDDDGKYKYHRHNNNNSNTSYNSQEFSPKQTILPTTTFTNDKSSSYIVSNHRTLASELAANAEELSASLITTTRPPSSFDHQSLHSYTASYRVDPDIAAKNKISTSSSSAYGNDHNIWGINSTNNENNETDTNNHSDDYTDKDSGTTNQHHRKSTGSDDQSNAGADFLLDNQHDRRRRKQQPRFNSEYHNKRPVSPGQYFGARSLPLESIGDLWQHPSSSSSYPLEPQKRTHSSRSPSLTANNLSLKKKIMNDINDTTDQRSSSSRVSYANRSYTSSAIEPLWQNFKTLPTSLHHRHHWNRWEIHQQTSTPQSRQGENATSVTPPPARSTLSRISSSIQHDAEMERLTKRIQPLRIHDGNTNAVKSGYAQQPRPQHTSYSLHPHDSVTVKCIISSTAIHTHDGHLTLTNNDEDNNDMNAVNVDEENQGNPLVFSLFSANGNVTFDVQSGTVYPGQTIDIWIRPRKRVLHRLVTNTNTNTNTKINNTTNRHNFISLDETTRLFDESVALLIGQDLYRLKVNLDITVEDPEEEEEEDDMDDEDDDDQQLQQLGQDEQEISGAHDDGEPLDQTTTPPVQTTENHNDTDWTTAVSPMENQGQIDKAPTLPSLSQIQGQGHQEPCPFCLLETLYPPP</sequence>
<feature type="compositionally biased region" description="Polar residues" evidence="1">
    <location>
        <begin position="387"/>
        <end position="408"/>
    </location>
</feature>
<protein>
    <submittedName>
        <fullName evidence="2">Uncharacterized protein</fullName>
    </submittedName>
</protein>
<feature type="compositionally biased region" description="Polar residues" evidence="1">
    <location>
        <begin position="335"/>
        <end position="350"/>
    </location>
</feature>
<dbReference type="EMBL" id="MCGE01000023">
    <property type="protein sequence ID" value="ORZ10823.1"/>
    <property type="molecule type" value="Genomic_DNA"/>
</dbReference>
<feature type="region of interest" description="Disordered" evidence="1">
    <location>
        <begin position="148"/>
        <end position="230"/>
    </location>
</feature>
<name>A0A1X2I7F5_9FUNG</name>
<feature type="region of interest" description="Disordered" evidence="1">
    <location>
        <begin position="386"/>
        <end position="410"/>
    </location>
</feature>
<feature type="compositionally biased region" description="Polar residues" evidence="1">
    <location>
        <begin position="262"/>
        <end position="273"/>
    </location>
</feature>
<proteinExistence type="predicted"/>
<organism evidence="2 3">
    <name type="scientific">Absidia repens</name>
    <dbReference type="NCBI Taxonomy" id="90262"/>
    <lineage>
        <taxon>Eukaryota</taxon>
        <taxon>Fungi</taxon>
        <taxon>Fungi incertae sedis</taxon>
        <taxon>Mucoromycota</taxon>
        <taxon>Mucoromycotina</taxon>
        <taxon>Mucoromycetes</taxon>
        <taxon>Mucorales</taxon>
        <taxon>Cunninghamellaceae</taxon>
        <taxon>Absidia</taxon>
    </lineage>
</organism>
<feature type="region of interest" description="Disordered" evidence="1">
    <location>
        <begin position="245"/>
        <end position="273"/>
    </location>
</feature>
<feature type="compositionally biased region" description="Basic and acidic residues" evidence="1">
    <location>
        <begin position="160"/>
        <end position="172"/>
    </location>
</feature>
<feature type="compositionally biased region" description="Low complexity" evidence="1">
    <location>
        <begin position="149"/>
        <end position="159"/>
    </location>
</feature>
<gene>
    <name evidence="2" type="ORF">BCR42DRAFT_422094</name>
</gene>
<feature type="region of interest" description="Disordered" evidence="1">
    <location>
        <begin position="582"/>
        <end position="646"/>
    </location>
</feature>
<feature type="compositionally biased region" description="Polar residues" evidence="1">
    <location>
        <begin position="1"/>
        <end position="27"/>
    </location>
</feature>
<dbReference type="AlphaFoldDB" id="A0A1X2I7F5"/>
<feature type="compositionally biased region" description="Polar residues" evidence="1">
    <location>
        <begin position="596"/>
        <end position="626"/>
    </location>
</feature>
<accession>A0A1X2I7F5</accession>
<dbReference type="Proteomes" id="UP000193560">
    <property type="component" value="Unassembled WGS sequence"/>
</dbReference>
<keyword evidence="3" id="KW-1185">Reference proteome</keyword>
<feature type="compositionally biased region" description="Polar residues" evidence="1">
    <location>
        <begin position="634"/>
        <end position="643"/>
    </location>
</feature>
<evidence type="ECO:0000313" key="3">
    <source>
        <dbReference type="Proteomes" id="UP000193560"/>
    </source>
</evidence>
<feature type="region of interest" description="Disordered" evidence="1">
    <location>
        <begin position="335"/>
        <end position="370"/>
    </location>
</feature>
<reference evidence="2 3" key="1">
    <citation type="submission" date="2016-07" db="EMBL/GenBank/DDBJ databases">
        <title>Pervasive Adenine N6-methylation of Active Genes in Fungi.</title>
        <authorList>
            <consortium name="DOE Joint Genome Institute"/>
            <person name="Mondo S.J."/>
            <person name="Dannebaum R.O."/>
            <person name="Kuo R.C."/>
            <person name="Labutti K."/>
            <person name="Haridas S."/>
            <person name="Kuo A."/>
            <person name="Salamov A."/>
            <person name="Ahrendt S.R."/>
            <person name="Lipzen A."/>
            <person name="Sullivan W."/>
            <person name="Andreopoulos W.B."/>
            <person name="Clum A."/>
            <person name="Lindquist E."/>
            <person name="Daum C."/>
            <person name="Ramamoorthy G.K."/>
            <person name="Gryganskyi A."/>
            <person name="Culley D."/>
            <person name="Magnuson J.K."/>
            <person name="James T.Y."/>
            <person name="O'Malley M.A."/>
            <person name="Stajich J.E."/>
            <person name="Spatafora J.W."/>
            <person name="Visel A."/>
            <person name="Grigoriev I.V."/>
        </authorList>
    </citation>
    <scope>NUCLEOTIDE SEQUENCE [LARGE SCALE GENOMIC DNA]</scope>
    <source>
        <strain evidence="2 3">NRRL 1336</strain>
    </source>
</reference>
<evidence type="ECO:0000256" key="1">
    <source>
        <dbReference type="SAM" id="MobiDB-lite"/>
    </source>
</evidence>
<feature type="region of interest" description="Disordered" evidence="1">
    <location>
        <begin position="1"/>
        <end position="54"/>
    </location>
</feature>